<accession>L7VSI8</accession>
<evidence type="ECO:0000256" key="10">
    <source>
        <dbReference type="RuleBase" id="RU003835"/>
    </source>
</evidence>
<dbReference type="SUPFAM" id="SSF53067">
    <property type="entry name" value="Actin-like ATPase domain"/>
    <property type="match status" value="2"/>
</dbReference>
<dbReference type="PANTHER" id="PTHR21060:SF21">
    <property type="entry name" value="ACETATE KINASE"/>
    <property type="match status" value="1"/>
</dbReference>
<evidence type="ECO:0000256" key="6">
    <source>
        <dbReference type="ARBA" id="ARBA00022777"/>
    </source>
</evidence>
<comment type="subcellular location">
    <subcellularLocation>
        <location evidence="9">Cytoplasm</location>
    </subcellularLocation>
</comment>
<evidence type="ECO:0000256" key="7">
    <source>
        <dbReference type="ARBA" id="ARBA00022840"/>
    </source>
</evidence>
<dbReference type="InterPro" id="IPR000890">
    <property type="entry name" value="Aliphatic_acid_kin_short-chain"/>
</dbReference>
<evidence type="ECO:0000256" key="8">
    <source>
        <dbReference type="ARBA" id="ARBA00022842"/>
    </source>
</evidence>
<evidence type="ECO:0000256" key="1">
    <source>
        <dbReference type="ARBA" id="ARBA00008748"/>
    </source>
</evidence>
<evidence type="ECO:0000256" key="5">
    <source>
        <dbReference type="ARBA" id="ARBA00022741"/>
    </source>
</evidence>
<comment type="catalytic activity">
    <reaction evidence="9">
        <text>acetate + ATP = acetyl phosphate + ADP</text>
        <dbReference type="Rhea" id="RHEA:11352"/>
        <dbReference type="ChEBI" id="CHEBI:22191"/>
        <dbReference type="ChEBI" id="CHEBI:30089"/>
        <dbReference type="ChEBI" id="CHEBI:30616"/>
        <dbReference type="ChEBI" id="CHEBI:456216"/>
        <dbReference type="EC" id="2.7.2.1"/>
    </reaction>
</comment>
<evidence type="ECO:0000256" key="9">
    <source>
        <dbReference type="HAMAP-Rule" id="MF_00020"/>
    </source>
</evidence>
<dbReference type="GO" id="GO:0005829">
    <property type="term" value="C:cytosol"/>
    <property type="evidence" value="ECO:0007669"/>
    <property type="project" value="TreeGrafter"/>
</dbReference>
<keyword evidence="2 9" id="KW-0963">Cytoplasm</keyword>
<feature type="site" description="Transition state stabilizer" evidence="9">
    <location>
        <position position="176"/>
    </location>
</feature>
<comment type="similarity">
    <text evidence="1 9 10">Belongs to the acetokinase family.</text>
</comment>
<evidence type="ECO:0000256" key="2">
    <source>
        <dbReference type="ARBA" id="ARBA00022490"/>
    </source>
</evidence>
<name>L7VSI8_9BACT</name>
<protein>
    <recommendedName>
        <fullName evidence="9">Acetate kinase</fullName>
        <ecNumber evidence="9">2.7.2.1</ecNumber>
    </recommendedName>
    <alternativeName>
        <fullName evidence="9">Acetokinase</fullName>
    </alternativeName>
</protein>
<feature type="site" description="Transition state stabilizer" evidence="9">
    <location>
        <position position="236"/>
    </location>
</feature>
<dbReference type="GO" id="GO:0000287">
    <property type="term" value="F:magnesium ion binding"/>
    <property type="evidence" value="ECO:0007669"/>
    <property type="project" value="UniProtKB-UniRule"/>
</dbReference>
<dbReference type="UniPathway" id="UPA00340">
    <property type="reaction ID" value="UER00458"/>
</dbReference>
<dbReference type="GO" id="GO:0005524">
    <property type="term" value="F:ATP binding"/>
    <property type="evidence" value="ECO:0007669"/>
    <property type="project" value="UniProtKB-KW"/>
</dbReference>
<comment type="subunit">
    <text evidence="9">Homodimer.</text>
</comment>
<dbReference type="Pfam" id="PF00871">
    <property type="entry name" value="Acetate_kinase"/>
    <property type="match status" value="1"/>
</dbReference>
<sequence>MTLAVLTLNAGSSSLKVALFPVVGDVPLATGLADRIGPNGVLKLQRADGSALPVAVGDLSSHAGAMQTVFDALRAEWPDLALVAIGHRVVHGGHRFAEPMRIDAALLPQLETLSPFAPLHQPHNLAGIRAAQVAFPSVPQVACFDTAFHRHHPWVNDAFALPRALYDEGVRRYGFHGLSYEYVSGQLRQQAPLLAQGRVVVAHLGNGASMCAMQDGRSVASTMGFSALDGLPMGTRCGQLDPGVLLYLMDQRGMSAAQIADVLYKQSGLLGLSGLSNDMRTLEAAGTPEAVQAIDYFVFRCQREVGAMAAALGGIDALVFCGGIGEHSTLIRARICERLGWMGIDIDHHRNAHHASVVSSDMARTTVMVVPTNEELVIARSARAVLKPSS</sequence>
<dbReference type="PIRSF" id="PIRSF000722">
    <property type="entry name" value="Acetate_prop_kin"/>
    <property type="match status" value="1"/>
</dbReference>
<comment type="function">
    <text evidence="9">Catalyzes the formation of acetyl phosphate from acetate and ATP. Can also catalyze the reverse reaction.</text>
</comment>
<keyword evidence="4 9" id="KW-0479">Metal-binding</keyword>
<feature type="binding site" evidence="9">
    <location>
        <position position="16"/>
    </location>
    <ligand>
        <name>ATP</name>
        <dbReference type="ChEBI" id="CHEBI:30616"/>
    </ligand>
</feature>
<reference evidence="11" key="1">
    <citation type="submission" date="2012-09" db="EMBL/GenBank/DDBJ databases">
        <title>Metagenomic Characterization of a Microbial Community in Wastewater Detects High Levels of Antibiotic Resistance.</title>
        <authorList>
            <person name="Abrams M."/>
            <person name="Caldwell A."/>
            <person name="Vandaei E."/>
            <person name="Lee W."/>
            <person name="Perrott J."/>
            <person name="Khan S.Y."/>
            <person name="Ta J."/>
            <person name="Romero D."/>
            <person name="Nguyen V."/>
            <person name="Pourmand N."/>
            <person name="Ouverney C.C."/>
        </authorList>
    </citation>
    <scope>NUCLEOTIDE SEQUENCE</scope>
</reference>
<dbReference type="PROSITE" id="PS01076">
    <property type="entry name" value="ACETATE_KINASE_2"/>
    <property type="match status" value="1"/>
</dbReference>
<dbReference type="InterPro" id="IPR023865">
    <property type="entry name" value="Aliphatic_acid_kinase_CS"/>
</dbReference>
<dbReference type="Gene3D" id="3.30.420.40">
    <property type="match status" value="2"/>
</dbReference>
<dbReference type="AlphaFoldDB" id="L7VSI8"/>
<evidence type="ECO:0000256" key="4">
    <source>
        <dbReference type="ARBA" id="ARBA00022723"/>
    </source>
</evidence>
<keyword evidence="8 9" id="KW-0460">Magnesium</keyword>
<feature type="binding site" evidence="9">
    <location>
        <begin position="323"/>
        <end position="327"/>
    </location>
    <ligand>
        <name>ATP</name>
        <dbReference type="ChEBI" id="CHEBI:30616"/>
    </ligand>
</feature>
<dbReference type="GO" id="GO:0008776">
    <property type="term" value="F:acetate kinase activity"/>
    <property type="evidence" value="ECO:0007669"/>
    <property type="project" value="UniProtKB-UniRule"/>
</dbReference>
<keyword evidence="7 9" id="KW-0067">ATP-binding</keyword>
<dbReference type="EC" id="2.7.2.1" evidence="9"/>
<dbReference type="GO" id="GO:0006083">
    <property type="term" value="P:acetate metabolic process"/>
    <property type="evidence" value="ECO:0007669"/>
    <property type="project" value="TreeGrafter"/>
</dbReference>
<feature type="binding site" evidence="9">
    <location>
        <begin position="278"/>
        <end position="280"/>
    </location>
    <ligand>
        <name>ATP</name>
        <dbReference type="ChEBI" id="CHEBI:30616"/>
    </ligand>
</feature>
<dbReference type="NCBIfam" id="TIGR00016">
    <property type="entry name" value="ackA"/>
    <property type="match status" value="1"/>
</dbReference>
<dbReference type="InterPro" id="IPR004372">
    <property type="entry name" value="Ac/propionate_kinase"/>
</dbReference>
<dbReference type="PRINTS" id="PR00471">
    <property type="entry name" value="ACETATEKNASE"/>
</dbReference>
<keyword evidence="6 9" id="KW-0418">Kinase</keyword>
<proteinExistence type="inferred from homology"/>
<feature type="active site" description="Proton donor/acceptor" evidence="9">
    <location>
        <position position="145"/>
    </location>
</feature>
<gene>
    <name evidence="9" type="primary">ackA</name>
</gene>
<feature type="binding site" evidence="9">
    <location>
        <position position="9"/>
    </location>
    <ligand>
        <name>Mg(2+)</name>
        <dbReference type="ChEBI" id="CHEBI:18420"/>
    </ligand>
</feature>
<organism evidence="11">
    <name type="scientific">uncultured bacterium A1Q1_fos_500</name>
    <dbReference type="NCBI Taxonomy" id="1256579"/>
    <lineage>
        <taxon>Bacteria</taxon>
        <taxon>environmental samples</taxon>
    </lineage>
</organism>
<comment type="pathway">
    <text evidence="9">Metabolic intermediate biosynthesis; acetyl-CoA biosynthesis; acetyl-CoA from acetate: step 1/2.</text>
</comment>
<dbReference type="InterPro" id="IPR043129">
    <property type="entry name" value="ATPase_NBD"/>
</dbReference>
<evidence type="ECO:0000256" key="3">
    <source>
        <dbReference type="ARBA" id="ARBA00022679"/>
    </source>
</evidence>
<dbReference type="PROSITE" id="PS01075">
    <property type="entry name" value="ACETATE_KINASE_1"/>
    <property type="match status" value="1"/>
</dbReference>
<feature type="binding site" evidence="9">
    <location>
        <position position="88"/>
    </location>
    <ligand>
        <name>substrate</name>
    </ligand>
</feature>
<evidence type="ECO:0000313" key="11">
    <source>
        <dbReference type="EMBL" id="AGC72047.1"/>
    </source>
</evidence>
<dbReference type="PANTHER" id="PTHR21060">
    <property type="entry name" value="ACETATE KINASE"/>
    <property type="match status" value="1"/>
</dbReference>
<comment type="cofactor">
    <cofactor evidence="9">
        <name>Mg(2+)</name>
        <dbReference type="ChEBI" id="CHEBI:18420"/>
    </cofactor>
    <cofactor evidence="9">
        <name>Mn(2+)</name>
        <dbReference type="ChEBI" id="CHEBI:29035"/>
    </cofactor>
    <text evidence="9">Mg(2+). Can also accept Mn(2+).</text>
</comment>
<feature type="binding site" evidence="9">
    <location>
        <begin position="203"/>
        <end position="207"/>
    </location>
    <ligand>
        <name>ATP</name>
        <dbReference type="ChEBI" id="CHEBI:30616"/>
    </ligand>
</feature>
<feature type="binding site" evidence="9">
    <location>
        <position position="374"/>
    </location>
    <ligand>
        <name>Mg(2+)</name>
        <dbReference type="ChEBI" id="CHEBI:18420"/>
    </ligand>
</feature>
<dbReference type="HAMAP" id="MF_00020">
    <property type="entry name" value="Acetate_kinase"/>
    <property type="match status" value="1"/>
</dbReference>
<dbReference type="GO" id="GO:0006085">
    <property type="term" value="P:acetyl-CoA biosynthetic process"/>
    <property type="evidence" value="ECO:0007669"/>
    <property type="project" value="UniProtKB-UniRule"/>
</dbReference>
<dbReference type="EMBL" id="JX649890">
    <property type="protein sequence ID" value="AGC72047.1"/>
    <property type="molecule type" value="Genomic_DNA"/>
</dbReference>
<keyword evidence="5 9" id="KW-0547">Nucleotide-binding</keyword>
<keyword evidence="3 9" id="KW-0808">Transferase</keyword>